<evidence type="ECO:0000256" key="6">
    <source>
        <dbReference type="PROSITE-ProRule" id="PRU10141"/>
    </source>
</evidence>
<dbReference type="InterPro" id="IPR019775">
    <property type="entry name" value="WD40_repeat_CS"/>
</dbReference>
<proteinExistence type="predicted"/>
<dbReference type="InterPro" id="IPR015943">
    <property type="entry name" value="WD40/YVTN_repeat-like_dom_sf"/>
</dbReference>
<feature type="repeat" description="WD" evidence="5">
    <location>
        <begin position="319"/>
        <end position="360"/>
    </location>
</feature>
<keyword evidence="2" id="KW-0677">Repeat</keyword>
<evidence type="ECO:0000256" key="4">
    <source>
        <dbReference type="ARBA" id="ARBA00022840"/>
    </source>
</evidence>
<dbReference type="OrthoDB" id="9762169at2"/>
<feature type="repeat" description="WD" evidence="5">
    <location>
        <begin position="403"/>
        <end position="444"/>
    </location>
</feature>
<organism evidence="8 9">
    <name type="scientific">Dictyobacter aurantiacus</name>
    <dbReference type="NCBI Taxonomy" id="1936993"/>
    <lineage>
        <taxon>Bacteria</taxon>
        <taxon>Bacillati</taxon>
        <taxon>Chloroflexota</taxon>
        <taxon>Ktedonobacteria</taxon>
        <taxon>Ktedonobacterales</taxon>
        <taxon>Dictyobacteraceae</taxon>
        <taxon>Dictyobacter</taxon>
    </lineage>
</organism>
<evidence type="ECO:0000256" key="1">
    <source>
        <dbReference type="ARBA" id="ARBA00022574"/>
    </source>
</evidence>
<feature type="repeat" description="WD" evidence="5">
    <location>
        <begin position="486"/>
        <end position="527"/>
    </location>
</feature>
<dbReference type="GO" id="GO:0004672">
    <property type="term" value="F:protein kinase activity"/>
    <property type="evidence" value="ECO:0007669"/>
    <property type="project" value="InterPro"/>
</dbReference>
<dbReference type="PROSITE" id="PS50294">
    <property type="entry name" value="WD_REPEATS_REGION"/>
    <property type="match status" value="4"/>
</dbReference>
<dbReference type="CDD" id="cd14014">
    <property type="entry name" value="STKc_PknB_like"/>
    <property type="match status" value="1"/>
</dbReference>
<evidence type="ECO:0000313" key="9">
    <source>
        <dbReference type="Proteomes" id="UP000287224"/>
    </source>
</evidence>
<dbReference type="SUPFAM" id="SSF50978">
    <property type="entry name" value="WD40 repeat-like"/>
    <property type="match status" value="1"/>
</dbReference>
<reference evidence="9" key="1">
    <citation type="submission" date="2018-12" db="EMBL/GenBank/DDBJ databases">
        <title>Tengunoibacter tsumagoiensis gen. nov., sp. nov., Dictyobacter kobayashii sp. nov., D. alpinus sp. nov., and D. joshuensis sp. nov. and description of Dictyobacteraceae fam. nov. within the order Ktedonobacterales isolated from Tengu-no-mugimeshi.</title>
        <authorList>
            <person name="Wang C.M."/>
            <person name="Zheng Y."/>
            <person name="Sakai Y."/>
            <person name="Toyoda A."/>
            <person name="Minakuchi Y."/>
            <person name="Abe K."/>
            <person name="Yokota A."/>
            <person name="Yabe S."/>
        </authorList>
    </citation>
    <scope>NUCLEOTIDE SEQUENCE [LARGE SCALE GENOMIC DNA]</scope>
    <source>
        <strain evidence="9">S-27</strain>
    </source>
</reference>
<feature type="repeat" description="WD" evidence="5">
    <location>
        <begin position="361"/>
        <end position="402"/>
    </location>
</feature>
<dbReference type="PANTHER" id="PTHR19848:SF8">
    <property type="entry name" value="F-BOX AND WD REPEAT DOMAIN CONTAINING 7"/>
    <property type="match status" value="1"/>
</dbReference>
<evidence type="ECO:0000256" key="5">
    <source>
        <dbReference type="PROSITE-ProRule" id="PRU00221"/>
    </source>
</evidence>
<evidence type="ECO:0000256" key="3">
    <source>
        <dbReference type="ARBA" id="ARBA00022741"/>
    </source>
</evidence>
<dbReference type="Gene3D" id="3.30.200.20">
    <property type="entry name" value="Phosphorylase Kinase, domain 1"/>
    <property type="match status" value="1"/>
</dbReference>
<keyword evidence="3 6" id="KW-0547">Nucleotide-binding</keyword>
<feature type="domain" description="Protein kinase" evidence="7">
    <location>
        <begin position="12"/>
        <end position="267"/>
    </location>
</feature>
<dbReference type="PROSITE" id="PS00107">
    <property type="entry name" value="PROTEIN_KINASE_ATP"/>
    <property type="match status" value="1"/>
</dbReference>
<dbReference type="InterPro" id="IPR011009">
    <property type="entry name" value="Kinase-like_dom_sf"/>
</dbReference>
<dbReference type="InterPro" id="IPR036322">
    <property type="entry name" value="WD40_repeat_dom_sf"/>
</dbReference>
<dbReference type="CDD" id="cd00200">
    <property type="entry name" value="WD40"/>
    <property type="match status" value="1"/>
</dbReference>
<dbReference type="InterPro" id="IPR017441">
    <property type="entry name" value="Protein_kinase_ATP_BS"/>
</dbReference>
<gene>
    <name evidence="8" type="ORF">KDAU_48970</name>
</gene>
<dbReference type="Pfam" id="PF00069">
    <property type="entry name" value="Pkinase"/>
    <property type="match status" value="1"/>
</dbReference>
<dbReference type="AlphaFoldDB" id="A0A401ZL66"/>
<keyword evidence="9" id="KW-1185">Reference proteome</keyword>
<dbReference type="GO" id="GO:0005524">
    <property type="term" value="F:ATP binding"/>
    <property type="evidence" value="ECO:0007669"/>
    <property type="project" value="UniProtKB-UniRule"/>
</dbReference>
<name>A0A401ZL66_9CHLR</name>
<dbReference type="InterPro" id="IPR008271">
    <property type="entry name" value="Ser/Thr_kinase_AS"/>
</dbReference>
<feature type="repeat" description="WD" evidence="5">
    <location>
        <begin position="444"/>
        <end position="485"/>
    </location>
</feature>
<dbReference type="Proteomes" id="UP000287224">
    <property type="component" value="Unassembled WGS sequence"/>
</dbReference>
<keyword evidence="1 5" id="KW-0853">WD repeat</keyword>
<dbReference type="Gene3D" id="2.130.10.10">
    <property type="entry name" value="YVTN repeat-like/Quinoprotein amine dehydrogenase"/>
    <property type="match status" value="2"/>
</dbReference>
<dbReference type="RefSeq" id="WP_126598927.1">
    <property type="nucleotide sequence ID" value="NZ_BIFQ01000001.1"/>
</dbReference>
<dbReference type="InterPro" id="IPR001680">
    <property type="entry name" value="WD40_rpt"/>
</dbReference>
<evidence type="ECO:0000256" key="2">
    <source>
        <dbReference type="ARBA" id="ARBA00022737"/>
    </source>
</evidence>
<evidence type="ECO:0000259" key="7">
    <source>
        <dbReference type="PROSITE" id="PS50011"/>
    </source>
</evidence>
<dbReference type="SMART" id="SM00320">
    <property type="entry name" value="WD40"/>
    <property type="match status" value="7"/>
</dbReference>
<dbReference type="Gene3D" id="1.10.510.10">
    <property type="entry name" value="Transferase(Phosphotransferase) domain 1"/>
    <property type="match status" value="1"/>
</dbReference>
<sequence>MVDISGQTIDSYLLLRRLGGGTFGDVYLSEHIHRKELFAIKILRFHLSQENLQLFLNEARVFRLAHPNIIRVRDFGMEGDVPFIVMEYLPGGTLRQMHPRGQPLPLTSIVTYVRQLSAALQYAHDEGLVHRDVKPENMLIGMNGEIVLSDFGIVTTSYTWGENPQAGAAGTALYMAPEQSQARAVRASDQYALAALTYEWLIGVPPFLGTLPELTAKHLFTPPPSLRRRDATISAEIEQVVLKALAKDPAHRFASVSEFAAALEEAARVPVGTTLQAIAPQDKQLLSLAWSPEGTRLAVASSDAVSVWKVGAGEALFRVNWHRQQVTAVAWSPDGSRLATSGSDCTVQIGNADNGQGLVTCAGHHEEVLTVVWSPDSARLVSGGADRVLRIWDATTGKTEAVIVGHGDDILSVAWSPDGARLASTGYDGTIQVHDSQSHKQTWMSSGAVPIYMLAWSPDGTRLAAARYDATVQVYEAMTGRLQQTYRGHSDGVFALAWSPDSVFIASGGDDTTIQIWRPDTGLLVHTYRGHKRGIRAIAWSPRKGKETQIASNDLEQVVLVWQAPYV</sequence>
<protein>
    <recommendedName>
        <fullName evidence="7">Protein kinase domain-containing protein</fullName>
    </recommendedName>
</protein>
<dbReference type="SUPFAM" id="SSF56112">
    <property type="entry name" value="Protein kinase-like (PK-like)"/>
    <property type="match status" value="1"/>
</dbReference>
<dbReference type="PANTHER" id="PTHR19848">
    <property type="entry name" value="WD40 REPEAT PROTEIN"/>
    <property type="match status" value="1"/>
</dbReference>
<dbReference type="InterPro" id="IPR000719">
    <property type="entry name" value="Prot_kinase_dom"/>
</dbReference>
<dbReference type="PROSITE" id="PS00108">
    <property type="entry name" value="PROTEIN_KINASE_ST"/>
    <property type="match status" value="1"/>
</dbReference>
<dbReference type="PROSITE" id="PS50011">
    <property type="entry name" value="PROTEIN_KINASE_DOM"/>
    <property type="match status" value="1"/>
</dbReference>
<dbReference type="SMART" id="SM00220">
    <property type="entry name" value="S_TKc"/>
    <property type="match status" value="1"/>
</dbReference>
<evidence type="ECO:0000313" key="8">
    <source>
        <dbReference type="EMBL" id="GCE07568.1"/>
    </source>
</evidence>
<accession>A0A401ZL66</accession>
<dbReference type="PROSITE" id="PS00678">
    <property type="entry name" value="WD_REPEATS_1"/>
    <property type="match status" value="1"/>
</dbReference>
<keyword evidence="4 6" id="KW-0067">ATP-binding</keyword>
<comment type="caution">
    <text evidence="8">The sequence shown here is derived from an EMBL/GenBank/DDBJ whole genome shotgun (WGS) entry which is preliminary data.</text>
</comment>
<dbReference type="Pfam" id="PF00400">
    <property type="entry name" value="WD40"/>
    <property type="match status" value="6"/>
</dbReference>
<feature type="binding site" evidence="6">
    <location>
        <position position="41"/>
    </location>
    <ligand>
        <name>ATP</name>
        <dbReference type="ChEBI" id="CHEBI:30616"/>
    </ligand>
</feature>
<dbReference type="PROSITE" id="PS50082">
    <property type="entry name" value="WD_REPEATS_2"/>
    <property type="match status" value="5"/>
</dbReference>
<dbReference type="EMBL" id="BIFQ01000001">
    <property type="protein sequence ID" value="GCE07568.1"/>
    <property type="molecule type" value="Genomic_DNA"/>
</dbReference>